<keyword evidence="2" id="KW-1185">Reference proteome</keyword>
<dbReference type="RefSeq" id="WP_201919369.1">
    <property type="nucleotide sequence ID" value="NZ_BAABAX010000005.1"/>
</dbReference>
<dbReference type="EMBL" id="JAERQJ010000003">
    <property type="protein sequence ID" value="MBL0683924.1"/>
    <property type="molecule type" value="Genomic_DNA"/>
</dbReference>
<dbReference type="AlphaFoldDB" id="A0A936ZQQ8"/>
<organism evidence="1 2">
    <name type="scientific">Aquimarina mytili</name>
    <dbReference type="NCBI Taxonomy" id="874423"/>
    <lineage>
        <taxon>Bacteria</taxon>
        <taxon>Pseudomonadati</taxon>
        <taxon>Bacteroidota</taxon>
        <taxon>Flavobacteriia</taxon>
        <taxon>Flavobacteriales</taxon>
        <taxon>Flavobacteriaceae</taxon>
        <taxon>Aquimarina</taxon>
    </lineage>
</organism>
<protein>
    <submittedName>
        <fullName evidence="1">Uncharacterized protein</fullName>
    </submittedName>
</protein>
<sequence>MIIQLKKRISKPSILTCIRDDQSTTWSKLHKGIETHDLAHYAVEKVMGFTNAFYGILNKGYDITDFELPKGKRPEPLQPKNLDASAIQTEHIVNLLLVEFSNSGEDSAFIDSLKSILAENNIPFPKGFDMSKLDEIRQLYSELLFAWGSLGDNEHLELSLF</sequence>
<gene>
    <name evidence="1" type="ORF">JJQ60_10380</name>
</gene>
<dbReference type="Proteomes" id="UP000651057">
    <property type="component" value="Unassembled WGS sequence"/>
</dbReference>
<proteinExistence type="predicted"/>
<name>A0A936ZQQ8_9FLAO</name>
<comment type="caution">
    <text evidence="1">The sequence shown here is derived from an EMBL/GenBank/DDBJ whole genome shotgun (WGS) entry which is preliminary data.</text>
</comment>
<evidence type="ECO:0000313" key="1">
    <source>
        <dbReference type="EMBL" id="MBL0683924.1"/>
    </source>
</evidence>
<evidence type="ECO:0000313" key="2">
    <source>
        <dbReference type="Proteomes" id="UP000651057"/>
    </source>
</evidence>
<accession>A0A936ZQQ8</accession>
<reference evidence="1" key="1">
    <citation type="submission" date="2021-01" db="EMBL/GenBank/DDBJ databases">
        <authorList>
            <person name="Zhong Y.L."/>
        </authorList>
    </citation>
    <scope>NUCLEOTIDE SEQUENCE</scope>
    <source>
        <strain evidence="1">KCTC 23302</strain>
    </source>
</reference>